<feature type="transmembrane region" description="Helical" evidence="7">
    <location>
        <begin position="43"/>
        <end position="64"/>
    </location>
</feature>
<evidence type="ECO:0000256" key="7">
    <source>
        <dbReference type="SAM" id="Phobius"/>
    </source>
</evidence>
<dbReference type="RefSeq" id="WP_006329093.1">
    <property type="nucleotide sequence ID" value="NZ_BAHC01000002.1"/>
</dbReference>
<keyword evidence="3 7" id="KW-0812">Transmembrane</keyword>
<feature type="transmembrane region" description="Helical" evidence="7">
    <location>
        <begin position="119"/>
        <end position="138"/>
    </location>
</feature>
<evidence type="ECO:0000259" key="8">
    <source>
        <dbReference type="Pfam" id="PF04024"/>
    </source>
</evidence>
<organism evidence="9 10">
    <name type="scientific">Gordonia rhizosphera NBRC 16068</name>
    <dbReference type="NCBI Taxonomy" id="1108045"/>
    <lineage>
        <taxon>Bacteria</taxon>
        <taxon>Bacillati</taxon>
        <taxon>Actinomycetota</taxon>
        <taxon>Actinomycetes</taxon>
        <taxon>Mycobacteriales</taxon>
        <taxon>Gordoniaceae</taxon>
        <taxon>Gordonia</taxon>
    </lineage>
</organism>
<keyword evidence="10" id="KW-1185">Reference proteome</keyword>
<comment type="caution">
    <text evidence="9">The sequence shown here is derived from an EMBL/GenBank/DDBJ whole genome shotgun (WGS) entry which is preliminary data.</text>
</comment>
<dbReference type="Proteomes" id="UP000008363">
    <property type="component" value="Unassembled WGS sequence"/>
</dbReference>
<dbReference type="AlphaFoldDB" id="K6W792"/>
<protein>
    <recommendedName>
        <fullName evidence="8">Phage shock protein PspC N-terminal domain-containing protein</fullName>
    </recommendedName>
</protein>
<dbReference type="STRING" id="1108045.GORHZ_002_00020"/>
<dbReference type="Pfam" id="PF04024">
    <property type="entry name" value="PspC"/>
    <property type="match status" value="1"/>
</dbReference>
<dbReference type="GO" id="GO:0005886">
    <property type="term" value="C:plasma membrane"/>
    <property type="evidence" value="ECO:0007669"/>
    <property type="project" value="UniProtKB-SubCell"/>
</dbReference>
<evidence type="ECO:0000313" key="10">
    <source>
        <dbReference type="Proteomes" id="UP000008363"/>
    </source>
</evidence>
<evidence type="ECO:0000313" key="9">
    <source>
        <dbReference type="EMBL" id="GAB88092.1"/>
    </source>
</evidence>
<evidence type="ECO:0000256" key="6">
    <source>
        <dbReference type="SAM" id="MobiDB-lite"/>
    </source>
</evidence>
<accession>K6W792</accession>
<reference evidence="9 10" key="1">
    <citation type="submission" date="2012-08" db="EMBL/GenBank/DDBJ databases">
        <title>Whole genome shotgun sequence of Gordonia rhizosphera NBRC 16068.</title>
        <authorList>
            <person name="Takarada H."/>
            <person name="Isaki S."/>
            <person name="Hosoyama A."/>
            <person name="Tsuchikane K."/>
            <person name="Katsumata H."/>
            <person name="Baba S."/>
            <person name="Ohji S."/>
            <person name="Yamazaki S."/>
            <person name="Fujita N."/>
        </authorList>
    </citation>
    <scope>NUCLEOTIDE SEQUENCE [LARGE SCALE GENOMIC DNA]</scope>
    <source>
        <strain evidence="9 10">NBRC 16068</strain>
    </source>
</reference>
<dbReference type="PANTHER" id="PTHR33885:SF3">
    <property type="entry name" value="PHAGE SHOCK PROTEIN C"/>
    <property type="match status" value="1"/>
</dbReference>
<evidence type="ECO:0000256" key="5">
    <source>
        <dbReference type="ARBA" id="ARBA00023136"/>
    </source>
</evidence>
<dbReference type="eggNOG" id="COG1983">
    <property type="taxonomic scope" value="Bacteria"/>
</dbReference>
<feature type="transmembrane region" description="Helical" evidence="7">
    <location>
        <begin position="324"/>
        <end position="343"/>
    </location>
</feature>
<proteinExistence type="predicted"/>
<gene>
    <name evidence="9" type="ORF">GORHZ_002_00020</name>
</gene>
<feature type="transmembrane region" description="Helical" evidence="7">
    <location>
        <begin position="355"/>
        <end position="372"/>
    </location>
</feature>
<evidence type="ECO:0000256" key="1">
    <source>
        <dbReference type="ARBA" id="ARBA00004162"/>
    </source>
</evidence>
<evidence type="ECO:0000256" key="4">
    <source>
        <dbReference type="ARBA" id="ARBA00022989"/>
    </source>
</evidence>
<sequence length="514" mass="53844">MDTKQFERMWATRPVRPRGNRTVAGVCAGIGARYRVDPTLVKVAFVVATLFGGSGLLLYIAAWITMPGQDRADQLGTGATERWDGQRGRASMTQRNGKFILLIVLAIILLTSFGPNATWSSGGLVGAALMLLGWWLLYQRTPEPPPGTSADTYRPAPVTGWSGTPDDLQRWVPRSMTDTATGATTPVPQQFSAENPYPPSPYPAAPYPAAPYPAAPYPAAPYPTEPYPTGLFPTPSSPTAPYPPNSPYPTGPQPPVTDPGAPVPPADSGPAASGAAASGAFAPDDPHRIPPAWDPLGAAEFAWDLPEPAPLPTPGEVKERRSPLTLVVLGLAVIVGAAGAAAHQAGVDWFTTTRVLALTLAVVGVGLVHAGLRRRRSGRHSTGLVPVALALGVAVVVSAAVANLDGLPPGGTGERTWKPLSENEIQSEYTLTMGRMTLDLRSVELTGDRTVDLHNGIGEVAVLLPPGMNVRAHCETRIGDESCPEGLSGGDDGTEGPVLTINARSNVGHVEVTR</sequence>
<comment type="subcellular location">
    <subcellularLocation>
        <location evidence="1">Cell membrane</location>
        <topology evidence="1">Single-pass membrane protein</topology>
    </subcellularLocation>
</comment>
<keyword evidence="5 7" id="KW-0472">Membrane</keyword>
<dbReference type="EMBL" id="BAHC01000002">
    <property type="protein sequence ID" value="GAB88092.1"/>
    <property type="molecule type" value="Genomic_DNA"/>
</dbReference>
<dbReference type="InterPro" id="IPR007168">
    <property type="entry name" value="Phageshock_PspC_N"/>
</dbReference>
<feature type="domain" description="Phage shock protein PspC N-terminal" evidence="8">
    <location>
        <begin position="13"/>
        <end position="67"/>
    </location>
</feature>
<evidence type="ECO:0000256" key="3">
    <source>
        <dbReference type="ARBA" id="ARBA00022692"/>
    </source>
</evidence>
<feature type="compositionally biased region" description="Low complexity" evidence="6">
    <location>
        <begin position="268"/>
        <end position="283"/>
    </location>
</feature>
<dbReference type="PANTHER" id="PTHR33885">
    <property type="entry name" value="PHAGE SHOCK PROTEIN C"/>
    <property type="match status" value="1"/>
</dbReference>
<keyword evidence="4 7" id="KW-1133">Transmembrane helix</keyword>
<feature type="region of interest" description="Disordered" evidence="6">
    <location>
        <begin position="228"/>
        <end position="289"/>
    </location>
</feature>
<name>K6W792_9ACTN</name>
<feature type="compositionally biased region" description="Pro residues" evidence="6">
    <location>
        <begin position="235"/>
        <end position="267"/>
    </location>
</feature>
<feature type="transmembrane region" description="Helical" evidence="7">
    <location>
        <begin position="96"/>
        <end position="113"/>
    </location>
</feature>
<dbReference type="InterPro" id="IPR052027">
    <property type="entry name" value="PspC"/>
</dbReference>
<feature type="compositionally biased region" description="Polar residues" evidence="6">
    <location>
        <begin position="178"/>
        <end position="193"/>
    </location>
</feature>
<feature type="transmembrane region" description="Helical" evidence="7">
    <location>
        <begin position="384"/>
        <end position="402"/>
    </location>
</feature>
<evidence type="ECO:0000256" key="2">
    <source>
        <dbReference type="ARBA" id="ARBA00022475"/>
    </source>
</evidence>
<feature type="region of interest" description="Disordered" evidence="6">
    <location>
        <begin position="178"/>
        <end position="199"/>
    </location>
</feature>
<keyword evidence="2" id="KW-1003">Cell membrane</keyword>